<dbReference type="OrthoDB" id="826539at2"/>
<dbReference type="Pfam" id="PF13031">
    <property type="entry name" value="DUF3892"/>
    <property type="match status" value="1"/>
</dbReference>
<dbReference type="Proteomes" id="UP000275069">
    <property type="component" value="Chromosome"/>
</dbReference>
<keyword evidence="2" id="KW-1185">Reference proteome</keyword>
<evidence type="ECO:0000313" key="2">
    <source>
        <dbReference type="Proteomes" id="UP000275069"/>
    </source>
</evidence>
<organism evidence="1 2">
    <name type="scientific">Gryllotalpicola protaetiae</name>
    <dbReference type="NCBI Taxonomy" id="2419771"/>
    <lineage>
        <taxon>Bacteria</taxon>
        <taxon>Bacillati</taxon>
        <taxon>Actinomycetota</taxon>
        <taxon>Actinomycetes</taxon>
        <taxon>Micrococcales</taxon>
        <taxon>Microbacteriaceae</taxon>
        <taxon>Gryllotalpicola</taxon>
    </lineage>
</organism>
<dbReference type="AlphaFoldDB" id="A0A387BJ83"/>
<protein>
    <submittedName>
        <fullName evidence="1">DUF3892 domain-containing protein</fullName>
    </submittedName>
</protein>
<dbReference type="RefSeq" id="WP_120789415.1">
    <property type="nucleotide sequence ID" value="NZ_CP032624.1"/>
</dbReference>
<name>A0A387BJ83_9MICO</name>
<sequence>MSIEITHVRYGSTVKTHETIVRYKWKGIEDGKVGENDKLSLVTWIDSEGGKAFVGSGANRVQVGVVHPTVGQAYLRTHADGKWTNNLLDLPTF</sequence>
<proteinExistence type="predicted"/>
<dbReference type="KEGG" id="gry:D7I44_10275"/>
<accession>A0A387BJ83</accession>
<evidence type="ECO:0000313" key="1">
    <source>
        <dbReference type="EMBL" id="AYG03883.1"/>
    </source>
</evidence>
<gene>
    <name evidence="1" type="ORF">D7I44_10275</name>
</gene>
<reference evidence="1 2" key="1">
    <citation type="submission" date="2018-09" db="EMBL/GenBank/DDBJ databases">
        <title>Genome sequencing of strain 2DFW10M-5.</title>
        <authorList>
            <person name="Heo J."/>
            <person name="Kim S.-J."/>
            <person name="Kwon S.-W."/>
        </authorList>
    </citation>
    <scope>NUCLEOTIDE SEQUENCE [LARGE SCALE GENOMIC DNA]</scope>
    <source>
        <strain evidence="1 2">2DFW10M-5</strain>
    </source>
</reference>
<dbReference type="EMBL" id="CP032624">
    <property type="protein sequence ID" value="AYG03883.1"/>
    <property type="molecule type" value="Genomic_DNA"/>
</dbReference>
<dbReference type="InterPro" id="IPR024997">
    <property type="entry name" value="DUF3892"/>
</dbReference>